<dbReference type="Proteomes" id="UP001333818">
    <property type="component" value="Unassembled WGS sequence"/>
</dbReference>
<protein>
    <submittedName>
        <fullName evidence="4">Fic family protein</fullName>
    </submittedName>
</protein>
<dbReference type="InterPro" id="IPR040198">
    <property type="entry name" value="Fido_containing"/>
</dbReference>
<dbReference type="PROSITE" id="PS51459">
    <property type="entry name" value="FIDO"/>
    <property type="match status" value="1"/>
</dbReference>
<feature type="binding site" evidence="2">
    <location>
        <begin position="279"/>
        <end position="286"/>
    </location>
    <ligand>
        <name>ATP</name>
        <dbReference type="ChEBI" id="CHEBI:30616"/>
    </ligand>
</feature>
<proteinExistence type="predicted"/>
<dbReference type="RefSeq" id="WP_330482485.1">
    <property type="nucleotide sequence ID" value="NZ_JAZBJZ010000012.1"/>
</dbReference>
<dbReference type="InterPro" id="IPR036597">
    <property type="entry name" value="Fido-like_dom_sf"/>
</dbReference>
<evidence type="ECO:0000256" key="2">
    <source>
        <dbReference type="PIRSR" id="PIRSR640198-2"/>
    </source>
</evidence>
<feature type="active site" evidence="1">
    <location>
        <position position="275"/>
    </location>
</feature>
<evidence type="ECO:0000256" key="1">
    <source>
        <dbReference type="PIRSR" id="PIRSR640198-1"/>
    </source>
</evidence>
<dbReference type="SUPFAM" id="SSF140931">
    <property type="entry name" value="Fic-like"/>
    <property type="match status" value="1"/>
</dbReference>
<accession>A0AAW9PQZ6</accession>
<dbReference type="AlphaFoldDB" id="A0AAW9PQZ6"/>
<gene>
    <name evidence="4" type="ORF">V2H45_04775</name>
</gene>
<dbReference type="PANTHER" id="PTHR13504:SF38">
    <property type="entry name" value="FIDO DOMAIN-CONTAINING PROTEIN"/>
    <property type="match status" value="1"/>
</dbReference>
<feature type="domain" description="Fido" evidence="3">
    <location>
        <begin position="183"/>
        <end position="337"/>
    </location>
</feature>
<name>A0AAW9PQZ6_9CYAN</name>
<keyword evidence="2" id="KW-0547">Nucleotide-binding</keyword>
<dbReference type="Gene3D" id="1.10.3290.10">
    <property type="entry name" value="Fido-like domain"/>
    <property type="match status" value="1"/>
</dbReference>
<comment type="caution">
    <text evidence="4">The sequence shown here is derived from an EMBL/GenBank/DDBJ whole genome shotgun (WGS) entry which is preliminary data.</text>
</comment>
<reference evidence="4" key="1">
    <citation type="submission" date="2024-01" db="EMBL/GenBank/DDBJ databases">
        <title>Bank of Algae and Cyanobacteria of the Azores (BACA) strain genomes.</title>
        <authorList>
            <person name="Luz R."/>
            <person name="Cordeiro R."/>
            <person name="Fonseca A."/>
            <person name="Goncalves V."/>
        </authorList>
    </citation>
    <scope>NUCLEOTIDE SEQUENCE</scope>
    <source>
        <strain evidence="4">BACA0141</strain>
    </source>
</reference>
<evidence type="ECO:0000259" key="3">
    <source>
        <dbReference type="PROSITE" id="PS51459"/>
    </source>
</evidence>
<dbReference type="Pfam" id="PF02661">
    <property type="entry name" value="Fic"/>
    <property type="match status" value="1"/>
</dbReference>
<keyword evidence="5" id="KW-1185">Reference proteome</keyword>
<dbReference type="InterPro" id="IPR003812">
    <property type="entry name" value="Fido"/>
</dbReference>
<dbReference type="EMBL" id="JAZBJZ010000012">
    <property type="protein sequence ID" value="MEE3716060.1"/>
    <property type="molecule type" value="Genomic_DNA"/>
</dbReference>
<dbReference type="GO" id="GO:0005524">
    <property type="term" value="F:ATP binding"/>
    <property type="evidence" value="ECO:0007669"/>
    <property type="project" value="UniProtKB-KW"/>
</dbReference>
<keyword evidence="2" id="KW-0067">ATP-binding</keyword>
<sequence length="449" mass="52057">MARIRVPPSMASLLDRVNSQDFLPLLGKYVATDRKGRYLHWNEFKWRVESGDREEVAWLATKIARNSIRQNLPLKAETERYFSFCVPNSLAALLHRIDRMTGGGDAIGDKTFTSPRENHRYLVQNLMMEEAITSSQLEGASTTRKVAKKMLESNLQPQNKSEQMIFNNFLLMKEVLKRKDEALSVDMLLDLHKIATYNAIENQATPGALRQDNTIFISDLYNENPFYPPSVETLEDRLNELCSFANASHDEQDSHNFIHPIVKAIILHFMIGYIHPFGDGNGRTARAIFYWCMLKSGYWLFEYVSISKWIQEKRNEYDTAFIYTETDEFDITYFIYNQAETIVKAVVDLHDYIDRRKKEFYEFMEWIESSPIAKTLKREHLEILKQAVKEPGREFTSKQVSLDLGVTENSARSYLNKLVDRELLVSAKSKNGKTIRYLAPASLKDRLKA</sequence>
<dbReference type="PANTHER" id="PTHR13504">
    <property type="entry name" value="FIDO DOMAIN-CONTAINING PROTEIN DDB_G0283145"/>
    <property type="match status" value="1"/>
</dbReference>
<evidence type="ECO:0000313" key="5">
    <source>
        <dbReference type="Proteomes" id="UP001333818"/>
    </source>
</evidence>
<organism evidence="4 5">
    <name type="scientific">Tumidithrix elongata BACA0141</name>
    <dbReference type="NCBI Taxonomy" id="2716417"/>
    <lineage>
        <taxon>Bacteria</taxon>
        <taxon>Bacillati</taxon>
        <taxon>Cyanobacteriota</taxon>
        <taxon>Cyanophyceae</taxon>
        <taxon>Pseudanabaenales</taxon>
        <taxon>Pseudanabaenaceae</taxon>
        <taxon>Tumidithrix</taxon>
        <taxon>Tumidithrix elongata</taxon>
    </lineage>
</organism>
<evidence type="ECO:0000313" key="4">
    <source>
        <dbReference type="EMBL" id="MEE3716060.1"/>
    </source>
</evidence>